<evidence type="ECO:0000313" key="1">
    <source>
        <dbReference type="EMBL" id="AES59919.1"/>
    </source>
</evidence>
<reference evidence="1 3" key="1">
    <citation type="journal article" date="2011" name="Nature">
        <title>The Medicago genome provides insight into the evolution of rhizobial symbioses.</title>
        <authorList>
            <person name="Young N.D."/>
            <person name="Debelle F."/>
            <person name="Oldroyd G.E."/>
            <person name="Geurts R."/>
            <person name="Cannon S.B."/>
            <person name="Udvardi M.K."/>
            <person name="Benedito V.A."/>
            <person name="Mayer K.F."/>
            <person name="Gouzy J."/>
            <person name="Schoof H."/>
            <person name="Van de Peer Y."/>
            <person name="Proost S."/>
            <person name="Cook D.R."/>
            <person name="Meyers B.C."/>
            <person name="Spannagl M."/>
            <person name="Cheung F."/>
            <person name="De Mita S."/>
            <person name="Krishnakumar V."/>
            <person name="Gundlach H."/>
            <person name="Zhou S."/>
            <person name="Mudge J."/>
            <person name="Bharti A.K."/>
            <person name="Murray J.D."/>
            <person name="Naoumkina M.A."/>
            <person name="Rosen B."/>
            <person name="Silverstein K.A."/>
            <person name="Tang H."/>
            <person name="Rombauts S."/>
            <person name="Zhao P.X."/>
            <person name="Zhou P."/>
            <person name="Barbe V."/>
            <person name="Bardou P."/>
            <person name="Bechner M."/>
            <person name="Bellec A."/>
            <person name="Berger A."/>
            <person name="Berges H."/>
            <person name="Bidwell S."/>
            <person name="Bisseling T."/>
            <person name="Choisne N."/>
            <person name="Couloux A."/>
            <person name="Denny R."/>
            <person name="Deshpande S."/>
            <person name="Dai X."/>
            <person name="Doyle J.J."/>
            <person name="Dudez A.M."/>
            <person name="Farmer A.D."/>
            <person name="Fouteau S."/>
            <person name="Franken C."/>
            <person name="Gibelin C."/>
            <person name="Gish J."/>
            <person name="Goldstein S."/>
            <person name="Gonzalez A.J."/>
            <person name="Green P.J."/>
            <person name="Hallab A."/>
            <person name="Hartog M."/>
            <person name="Hua A."/>
            <person name="Humphray S.J."/>
            <person name="Jeong D.H."/>
            <person name="Jing Y."/>
            <person name="Jocker A."/>
            <person name="Kenton S.M."/>
            <person name="Kim D.J."/>
            <person name="Klee K."/>
            <person name="Lai H."/>
            <person name="Lang C."/>
            <person name="Lin S."/>
            <person name="Macmil S.L."/>
            <person name="Magdelenat G."/>
            <person name="Matthews L."/>
            <person name="McCorrison J."/>
            <person name="Monaghan E.L."/>
            <person name="Mun J.H."/>
            <person name="Najar F.Z."/>
            <person name="Nicholson C."/>
            <person name="Noirot C."/>
            <person name="O'Bleness M."/>
            <person name="Paule C.R."/>
            <person name="Poulain J."/>
            <person name="Prion F."/>
            <person name="Qin B."/>
            <person name="Qu C."/>
            <person name="Retzel E.F."/>
            <person name="Riddle C."/>
            <person name="Sallet E."/>
            <person name="Samain S."/>
            <person name="Samson N."/>
            <person name="Sanders I."/>
            <person name="Saurat O."/>
            <person name="Scarpelli C."/>
            <person name="Schiex T."/>
            <person name="Segurens B."/>
            <person name="Severin A.J."/>
            <person name="Sherrier D.J."/>
            <person name="Shi R."/>
            <person name="Sims S."/>
            <person name="Singer S.R."/>
            <person name="Sinharoy S."/>
            <person name="Sterck L."/>
            <person name="Viollet A."/>
            <person name="Wang B.B."/>
            <person name="Wang K."/>
            <person name="Wang M."/>
            <person name="Wang X."/>
            <person name="Warfsmann J."/>
            <person name="Weissenbach J."/>
            <person name="White D.D."/>
            <person name="White J.D."/>
            <person name="Wiley G.B."/>
            <person name="Wincker P."/>
            <person name="Xing Y."/>
            <person name="Yang L."/>
            <person name="Yao Z."/>
            <person name="Ying F."/>
            <person name="Zhai J."/>
            <person name="Zhou L."/>
            <person name="Zuber A."/>
            <person name="Denarie J."/>
            <person name="Dixon R.A."/>
            <person name="May G.D."/>
            <person name="Schwartz D.C."/>
            <person name="Rogers J."/>
            <person name="Quetier F."/>
            <person name="Town C.D."/>
            <person name="Roe B.A."/>
        </authorList>
    </citation>
    <scope>NUCLEOTIDE SEQUENCE [LARGE SCALE GENOMIC DNA]</scope>
    <source>
        <strain evidence="1">A17</strain>
        <strain evidence="2 3">cv. Jemalong A17</strain>
    </source>
</reference>
<accession>G7IA08</accession>
<reference evidence="2" key="3">
    <citation type="submission" date="2015-04" db="UniProtKB">
        <authorList>
            <consortium name="EnsemblPlants"/>
        </authorList>
    </citation>
    <scope>IDENTIFICATION</scope>
    <source>
        <strain evidence="2">cv. Jemalong A17</strain>
    </source>
</reference>
<reference evidence="1 3" key="2">
    <citation type="journal article" date="2014" name="BMC Genomics">
        <title>An improved genome release (version Mt4.0) for the model legume Medicago truncatula.</title>
        <authorList>
            <person name="Tang H."/>
            <person name="Krishnakumar V."/>
            <person name="Bidwell S."/>
            <person name="Rosen B."/>
            <person name="Chan A."/>
            <person name="Zhou S."/>
            <person name="Gentzbittel L."/>
            <person name="Childs K.L."/>
            <person name="Yandell M."/>
            <person name="Gundlach H."/>
            <person name="Mayer K.F."/>
            <person name="Schwartz D.C."/>
            <person name="Town C.D."/>
        </authorList>
    </citation>
    <scope>GENOME REANNOTATION</scope>
    <source>
        <strain evidence="2 3">cv. Jemalong A17</strain>
    </source>
</reference>
<protein>
    <submittedName>
        <fullName evidence="1 2">Uncharacterized protein</fullName>
    </submittedName>
</protein>
<dbReference type="Proteomes" id="UP000002051">
    <property type="component" value="Unassembled WGS sequence"/>
</dbReference>
<dbReference type="EnsemblPlants" id="AES59919">
    <property type="protein sequence ID" value="AES59919"/>
    <property type="gene ID" value="MTR_1g034780"/>
</dbReference>
<name>G7IA08_MEDTR</name>
<dbReference type="EMBL" id="CM001217">
    <property type="protein sequence ID" value="AES59919.1"/>
    <property type="molecule type" value="Genomic_DNA"/>
</dbReference>
<organism evidence="1 3">
    <name type="scientific">Medicago truncatula</name>
    <name type="common">Barrel medic</name>
    <name type="synonym">Medicago tribuloides</name>
    <dbReference type="NCBI Taxonomy" id="3880"/>
    <lineage>
        <taxon>Eukaryota</taxon>
        <taxon>Viridiplantae</taxon>
        <taxon>Streptophyta</taxon>
        <taxon>Embryophyta</taxon>
        <taxon>Tracheophyta</taxon>
        <taxon>Spermatophyta</taxon>
        <taxon>Magnoliopsida</taxon>
        <taxon>eudicotyledons</taxon>
        <taxon>Gunneridae</taxon>
        <taxon>Pentapetalae</taxon>
        <taxon>rosids</taxon>
        <taxon>fabids</taxon>
        <taxon>Fabales</taxon>
        <taxon>Fabaceae</taxon>
        <taxon>Papilionoideae</taxon>
        <taxon>50 kb inversion clade</taxon>
        <taxon>NPAAA clade</taxon>
        <taxon>Hologalegina</taxon>
        <taxon>IRL clade</taxon>
        <taxon>Trifolieae</taxon>
        <taxon>Medicago</taxon>
    </lineage>
</organism>
<dbReference type="HOGENOM" id="CLU_2982023_0_0_1"/>
<dbReference type="PaxDb" id="3880-AES59919"/>
<gene>
    <name evidence="1" type="ordered locus">MTR_1g034780</name>
</gene>
<dbReference type="AlphaFoldDB" id="G7IA08"/>
<sequence>MRQQFCNFAIIQATAIVDPTQKEFAILLLIVENTHEINPKLEGYLIVRCLKVEDNIRF</sequence>
<proteinExistence type="predicted"/>
<evidence type="ECO:0000313" key="3">
    <source>
        <dbReference type="Proteomes" id="UP000002051"/>
    </source>
</evidence>
<keyword evidence="3" id="KW-1185">Reference proteome</keyword>
<evidence type="ECO:0000313" key="2">
    <source>
        <dbReference type="EnsemblPlants" id="AES59919"/>
    </source>
</evidence>